<evidence type="ECO:0000313" key="2">
    <source>
        <dbReference type="EMBL" id="KJX99774.1"/>
    </source>
</evidence>
<dbReference type="Pfam" id="PF13242">
    <property type="entry name" value="Hydrolase_like"/>
    <property type="match status" value="1"/>
</dbReference>
<dbReference type="CDD" id="cd01427">
    <property type="entry name" value="HAD_like"/>
    <property type="match status" value="1"/>
</dbReference>
<dbReference type="PANTHER" id="PTHR43885">
    <property type="entry name" value="HALOACID DEHALOGENASE-LIKE HYDROLASE"/>
    <property type="match status" value="1"/>
</dbReference>
<evidence type="ECO:0000313" key="3">
    <source>
        <dbReference type="Proteomes" id="UP000033647"/>
    </source>
</evidence>
<keyword evidence="2" id="KW-0378">Hydrolase</keyword>
<organism evidence="2 3">
    <name type="scientific">Zymoseptoria brevis</name>
    <dbReference type="NCBI Taxonomy" id="1047168"/>
    <lineage>
        <taxon>Eukaryota</taxon>
        <taxon>Fungi</taxon>
        <taxon>Dikarya</taxon>
        <taxon>Ascomycota</taxon>
        <taxon>Pezizomycotina</taxon>
        <taxon>Dothideomycetes</taxon>
        <taxon>Dothideomycetidae</taxon>
        <taxon>Mycosphaerellales</taxon>
        <taxon>Mycosphaerellaceae</taxon>
        <taxon>Zymoseptoria</taxon>
    </lineage>
</organism>
<feature type="region of interest" description="Disordered" evidence="1">
    <location>
        <begin position="1"/>
        <end position="25"/>
    </location>
</feature>
<dbReference type="PANTHER" id="PTHR43885:SF1">
    <property type="entry name" value="SUPERFAMILY HYDROLASE, PUTATIVE (AFU_ORTHOLOGUE AFUA_4G13290)-RELATED"/>
    <property type="match status" value="1"/>
</dbReference>
<sequence length="260" mass="28786">MASNSGRGFIPIGSPASDTSTPPDSRRVKLRGIVFDMDGTLCLPQNHMFSQMRSALSIPKSVDIIEYINSLPQSDQPPAWKKIKDIESVAMREQEAQPGLVALLAFLAEEKVKMAICTRNFEDPVRHFLENFVEGKVQGRKGKVFDPVVTRDFAPAKPHPAGIWECARVWDVRERKASDREERDGGGYMEGPWEGELPMMMVGDSVDDMAAGRAAGCVTVLLKSEGKEELEVDGRTDLVVGRLDELIEILKDGLWVGEKT</sequence>
<dbReference type="SFLD" id="SFLDS00003">
    <property type="entry name" value="Haloacid_Dehalogenase"/>
    <property type="match status" value="1"/>
</dbReference>
<dbReference type="EMBL" id="LAFY01000344">
    <property type="protein sequence ID" value="KJX99774.1"/>
    <property type="molecule type" value="Genomic_DNA"/>
</dbReference>
<keyword evidence="3" id="KW-1185">Reference proteome</keyword>
<protein>
    <submittedName>
        <fullName evidence="2">HAD superfamily hydrolase like protein</fullName>
    </submittedName>
</protein>
<dbReference type="SFLD" id="SFLDG01129">
    <property type="entry name" value="C1.5:_HAD__Beta-PGM__Phosphata"/>
    <property type="match status" value="1"/>
</dbReference>
<dbReference type="InterPro" id="IPR023214">
    <property type="entry name" value="HAD_sf"/>
</dbReference>
<proteinExistence type="predicted"/>
<dbReference type="Gene3D" id="3.40.50.1000">
    <property type="entry name" value="HAD superfamily/HAD-like"/>
    <property type="match status" value="1"/>
</dbReference>
<feature type="compositionally biased region" description="Low complexity" evidence="1">
    <location>
        <begin position="14"/>
        <end position="23"/>
    </location>
</feature>
<dbReference type="STRING" id="1047168.A0A0F4GQP8"/>
<dbReference type="SUPFAM" id="SSF56784">
    <property type="entry name" value="HAD-like"/>
    <property type="match status" value="1"/>
</dbReference>
<name>A0A0F4GQP8_9PEZI</name>
<evidence type="ECO:0000256" key="1">
    <source>
        <dbReference type="SAM" id="MobiDB-lite"/>
    </source>
</evidence>
<dbReference type="AlphaFoldDB" id="A0A0F4GQP8"/>
<dbReference type="Gene3D" id="1.10.260.80">
    <property type="match status" value="1"/>
</dbReference>
<dbReference type="OrthoDB" id="426235at2759"/>
<gene>
    <name evidence="2" type="ORF">TI39_contig352g00051</name>
</gene>
<reference evidence="2 3" key="1">
    <citation type="submission" date="2015-03" db="EMBL/GenBank/DDBJ databases">
        <title>RNA-seq based gene annotation and comparative genomics of four Zymoseptoria species reveal species-specific pathogenicity related genes and transposable element activity.</title>
        <authorList>
            <person name="Grandaubert J."/>
            <person name="Bhattacharyya A."/>
            <person name="Stukenbrock E.H."/>
        </authorList>
    </citation>
    <scope>NUCLEOTIDE SEQUENCE [LARGE SCALE GENOMIC DNA]</scope>
    <source>
        <strain evidence="2 3">Zb18110</strain>
    </source>
</reference>
<dbReference type="InterPro" id="IPR036412">
    <property type="entry name" value="HAD-like_sf"/>
</dbReference>
<comment type="caution">
    <text evidence="2">The sequence shown here is derived from an EMBL/GenBank/DDBJ whole genome shotgun (WGS) entry which is preliminary data.</text>
</comment>
<dbReference type="GO" id="GO:0033883">
    <property type="term" value="F:pyridoxal phosphatase activity"/>
    <property type="evidence" value="ECO:0007669"/>
    <property type="project" value="EnsemblFungi"/>
</dbReference>
<accession>A0A0F4GQP8</accession>
<dbReference type="Proteomes" id="UP000033647">
    <property type="component" value="Unassembled WGS sequence"/>
</dbReference>